<evidence type="ECO:0000259" key="1">
    <source>
        <dbReference type="Pfam" id="PF08743"/>
    </source>
</evidence>
<protein>
    <recommendedName>
        <fullName evidence="1">Non-structural maintenance of chromosome element 4 C-terminal domain-containing protein</fullName>
    </recommendedName>
</protein>
<reference evidence="2 3" key="1">
    <citation type="journal article" date="2016" name="Sci. Rep.">
        <title>Metabolic traits of an uncultured archaeal lineage -MSBL1- from brine pools of the Red Sea.</title>
        <authorList>
            <person name="Mwirichia R."/>
            <person name="Alam I."/>
            <person name="Rashid M."/>
            <person name="Vinu M."/>
            <person name="Ba-Alawi W."/>
            <person name="Anthony Kamau A."/>
            <person name="Kamanda Ngugi D."/>
            <person name="Goker M."/>
            <person name="Klenk H.P."/>
            <person name="Bajic V."/>
            <person name="Stingl U."/>
        </authorList>
    </citation>
    <scope>NUCLEOTIDE SEQUENCE [LARGE SCALE GENOMIC DNA]</scope>
    <source>
        <strain evidence="2">SCGC-AAA261D19</strain>
    </source>
</reference>
<comment type="caution">
    <text evidence="2">The sequence shown here is derived from an EMBL/GenBank/DDBJ whole genome shotgun (WGS) entry which is preliminary data.</text>
</comment>
<proteinExistence type="predicted"/>
<accession>A0A133V7H5</accession>
<keyword evidence="3" id="KW-1185">Reference proteome</keyword>
<dbReference type="Proteomes" id="UP000070400">
    <property type="component" value="Unassembled WGS sequence"/>
</dbReference>
<evidence type="ECO:0000313" key="3">
    <source>
        <dbReference type="Proteomes" id="UP000070400"/>
    </source>
</evidence>
<sequence length="265" mass="30777">MVSKKKRELMLRIIDLAKSVRDRGVDPFEVEIDDLFQRLREVFSEIEDPEELLLDIQAVLGLSDVISQQGEWIKHKSSLLYFDPMLVQWKLKELSKKQLAYVLVNSWHPIVELECMSPPGIREAEEYWRNLAPLSERGVELETQEVSPKPLGQEELDEIGLWSSEDFVDRVEKTWKNLKETAGDGGRVPYWDFVDSDSFSETVHRAWMVSFLISYGYATIELKPLEEKIFLKPSEERRTPSGKVSSSVPVSIQYEDWKKRVVQSV</sequence>
<dbReference type="EMBL" id="LHXX01000016">
    <property type="protein sequence ID" value="KXB02401.1"/>
    <property type="molecule type" value="Genomic_DNA"/>
</dbReference>
<organism evidence="2 3">
    <name type="scientific">candidate division MSBL1 archaeon SCGC-AAA261D19</name>
    <dbReference type="NCBI Taxonomy" id="1698273"/>
    <lineage>
        <taxon>Archaea</taxon>
        <taxon>Methanobacteriati</taxon>
        <taxon>Methanobacteriota</taxon>
        <taxon>candidate division MSBL1</taxon>
    </lineage>
</organism>
<name>A0A133V7H5_9EURY</name>
<dbReference type="AlphaFoldDB" id="A0A133V7H5"/>
<dbReference type="InterPro" id="IPR014854">
    <property type="entry name" value="Nse4_C"/>
</dbReference>
<dbReference type="Pfam" id="PF08743">
    <property type="entry name" value="Nse4_C"/>
    <property type="match status" value="1"/>
</dbReference>
<evidence type="ECO:0000313" key="2">
    <source>
        <dbReference type="EMBL" id="KXB02401.1"/>
    </source>
</evidence>
<gene>
    <name evidence="2" type="ORF">AKJ43_01805</name>
</gene>
<feature type="domain" description="Non-structural maintenance of chromosome element 4 C-terminal" evidence="1">
    <location>
        <begin position="192"/>
        <end position="260"/>
    </location>
</feature>